<proteinExistence type="predicted"/>
<evidence type="ECO:0000256" key="1">
    <source>
        <dbReference type="SAM" id="MobiDB-lite"/>
    </source>
</evidence>
<feature type="compositionally biased region" description="Basic and acidic residues" evidence="1">
    <location>
        <begin position="104"/>
        <end position="114"/>
    </location>
</feature>
<organism evidence="2">
    <name type="scientific">marine metagenome</name>
    <dbReference type="NCBI Taxonomy" id="408172"/>
    <lineage>
        <taxon>unclassified sequences</taxon>
        <taxon>metagenomes</taxon>
        <taxon>ecological metagenomes</taxon>
    </lineage>
</organism>
<gene>
    <name evidence="2" type="ORF">METZ01_LOCUS48317</name>
</gene>
<sequence>MDISYWIFILIAYLVSQWFKRRFRRPVPDEVEPQELPRNQEIPDWLRNLGFDEFIKEADEKEEVEELFEQLDEEAEEAVELQEPIEVVEEEPLSQPEQPPDQGEGPRTEPLWKREWKRAPSPTVKRNVAHPILQYFNSPQNLQKIILMREILGLPRARQRHRYRPFY</sequence>
<dbReference type="AlphaFoldDB" id="A0A381S2T6"/>
<protein>
    <submittedName>
        <fullName evidence="2">Uncharacterized protein</fullName>
    </submittedName>
</protein>
<accession>A0A381S2T6</accession>
<feature type="compositionally biased region" description="Low complexity" evidence="1">
    <location>
        <begin position="93"/>
        <end position="103"/>
    </location>
</feature>
<name>A0A381S2T6_9ZZZZ</name>
<evidence type="ECO:0000313" key="2">
    <source>
        <dbReference type="EMBL" id="SUZ95463.1"/>
    </source>
</evidence>
<dbReference type="EMBL" id="UINC01002327">
    <property type="protein sequence ID" value="SUZ95463.1"/>
    <property type="molecule type" value="Genomic_DNA"/>
</dbReference>
<feature type="region of interest" description="Disordered" evidence="1">
    <location>
        <begin position="85"/>
        <end position="114"/>
    </location>
</feature>
<reference evidence="2" key="1">
    <citation type="submission" date="2018-05" db="EMBL/GenBank/DDBJ databases">
        <authorList>
            <person name="Lanie J.A."/>
            <person name="Ng W.-L."/>
            <person name="Kazmierczak K.M."/>
            <person name="Andrzejewski T.M."/>
            <person name="Davidsen T.M."/>
            <person name="Wayne K.J."/>
            <person name="Tettelin H."/>
            <person name="Glass J.I."/>
            <person name="Rusch D."/>
            <person name="Podicherti R."/>
            <person name="Tsui H.-C.T."/>
            <person name="Winkler M.E."/>
        </authorList>
    </citation>
    <scope>NUCLEOTIDE SEQUENCE</scope>
</reference>